<name>Q5QMG8_ORYSJ</name>
<dbReference type="Proteomes" id="UP000817658">
    <property type="component" value="Chromosome 1"/>
</dbReference>
<reference evidence="2" key="1">
    <citation type="journal article" date="2002" name="Nature">
        <title>The genome sequence and structure of rice chromosome 1.</title>
        <authorList>
            <person name="Sasaki T."/>
            <person name="Matsumoto T."/>
            <person name="Yamamoto K."/>
            <person name="Sakata K."/>
            <person name="Baba T."/>
            <person name="Katayose Y."/>
            <person name="Wu J."/>
            <person name="Niimura Y."/>
            <person name="Cheng Z."/>
            <person name="Nagamura Y."/>
            <person name="Antonio B.A."/>
            <person name="Kanamori H."/>
            <person name="Hosokawa S."/>
            <person name="Masukawa M."/>
            <person name="Arikawa K."/>
            <person name="Chiden Y."/>
            <person name="Hayashi M."/>
            <person name="Okamoto M."/>
            <person name="Ando T."/>
            <person name="Aoki H."/>
            <person name="Arita K."/>
            <person name="Hamada M."/>
            <person name="Harada C."/>
            <person name="Hijishita S."/>
            <person name="Honda M."/>
            <person name="Ichikawa Y."/>
            <person name="Idonuma A."/>
            <person name="Iijima M."/>
            <person name="Ikeda M."/>
            <person name="Ikeno M."/>
            <person name="Itoh S."/>
            <person name="Itoh T."/>
            <person name="Itoh Y."/>
            <person name="Itoh Y."/>
            <person name="Iwabuchi A."/>
            <person name="Kamiya K."/>
            <person name="Karasawa W."/>
            <person name="Katagiri S."/>
            <person name="Kikuta A."/>
            <person name="Kobayashi N."/>
            <person name="Kono I."/>
            <person name="Machita K."/>
            <person name="Maehara T."/>
            <person name="Mizuno H."/>
            <person name="Mizubayashi T."/>
            <person name="Mukai Y."/>
            <person name="Nagasaki H."/>
            <person name="Nakashima M."/>
            <person name="Nakama Y."/>
            <person name="Nakamichi Y."/>
            <person name="Nakamura M."/>
            <person name="Namiki N."/>
            <person name="Negishi M."/>
            <person name="Ohta I."/>
            <person name="Ono N."/>
            <person name="Saji S."/>
            <person name="Sakai K."/>
            <person name="Shibata M."/>
            <person name="Shimokawa T."/>
            <person name="Shomura A."/>
            <person name="Song J."/>
            <person name="Takazaki Y."/>
            <person name="Terasawa K."/>
            <person name="Tsuji K."/>
            <person name="Waki K."/>
            <person name="Yamagata H."/>
            <person name="Yamane H."/>
            <person name="Yoshiki S."/>
            <person name="Yoshihara R."/>
            <person name="Yukawa K."/>
            <person name="Zhong H."/>
            <person name="Iwama H."/>
            <person name="Endo T."/>
            <person name="Ito H."/>
            <person name="Hahn J.H."/>
            <person name="Kim H.I."/>
            <person name="Eun M.Y."/>
            <person name="Yano M."/>
            <person name="Jiang J."/>
            <person name="Gojobori T."/>
        </authorList>
    </citation>
    <scope>NUCLEOTIDE SEQUENCE [LARGE SCALE GENOMIC DNA]</scope>
</reference>
<evidence type="ECO:0000256" key="1">
    <source>
        <dbReference type="SAM" id="MobiDB-lite"/>
    </source>
</evidence>
<feature type="compositionally biased region" description="Basic and acidic residues" evidence="1">
    <location>
        <begin position="91"/>
        <end position="117"/>
    </location>
</feature>
<organism evidence="2">
    <name type="scientific">Oryza sativa subsp. japonica</name>
    <name type="common">Rice</name>
    <dbReference type="NCBI Taxonomy" id="39947"/>
    <lineage>
        <taxon>Eukaryota</taxon>
        <taxon>Viridiplantae</taxon>
        <taxon>Streptophyta</taxon>
        <taxon>Embryophyta</taxon>
        <taxon>Tracheophyta</taxon>
        <taxon>Spermatophyta</taxon>
        <taxon>Magnoliopsida</taxon>
        <taxon>Liliopsida</taxon>
        <taxon>Poales</taxon>
        <taxon>Poaceae</taxon>
        <taxon>BOP clade</taxon>
        <taxon>Oryzoideae</taxon>
        <taxon>Oryzeae</taxon>
        <taxon>Oryzinae</taxon>
        <taxon>Oryza</taxon>
        <taxon>Oryza sativa</taxon>
    </lineage>
</organism>
<feature type="region of interest" description="Disordered" evidence="1">
    <location>
        <begin position="69"/>
        <end position="117"/>
    </location>
</feature>
<evidence type="ECO:0000313" key="2">
    <source>
        <dbReference type="EMBL" id="BAD73404.1"/>
    </source>
</evidence>
<protein>
    <submittedName>
        <fullName evidence="2">Uncharacterized protein</fullName>
    </submittedName>
</protein>
<dbReference type="AlphaFoldDB" id="Q5QMG8"/>
<sequence length="117" mass="12672">MGMRAEYYPISSLVLSASTAEAAAMGVDDGGGDLSDEEVDAAPASWYEAKATSRQQLRVQGKTMEPYYCGNRTSRSCKEGAPSTSQLECTDGQRLKNRSELDGPADKLDDLERSRGR</sequence>
<gene>
    <name evidence="2" type="primary">P0506B12.39</name>
</gene>
<dbReference type="EMBL" id="AP003271">
    <property type="protein sequence ID" value="BAD73404.1"/>
    <property type="molecule type" value="Genomic_DNA"/>
</dbReference>
<accession>Q5QMG8</accession>
<proteinExistence type="predicted"/>